<dbReference type="PANTHER" id="PTHR34183:SF1">
    <property type="entry name" value="ENDOLYTIC PEPTIDOGLYCAN TRANSGLYCOSYLASE RLPA"/>
    <property type="match status" value="1"/>
</dbReference>
<dbReference type="InterPro" id="IPR012997">
    <property type="entry name" value="RplA"/>
</dbReference>
<keyword evidence="1 4" id="KW-0732">Signal</keyword>
<gene>
    <name evidence="4" type="primary">rlpA</name>
    <name evidence="7" type="ORF">SAMN05660330_03391</name>
</gene>
<dbReference type="STRING" id="91360.SAMN05660330_03391"/>
<sequence precursor="true">MRVLSVCRFHLWCFAAFTLIQILTAPAPVQSAEMRIHPTQLPYTINNKRYFPLPSSIGYSDVGIASWYGEEFHERTTSNGEIFDMFKMTAAHKTLPMNTMLMVENLQNGRRIVVRVNDRGPFVRKRIIDLSYVAARELGMVDRGVASVRIAALAEEKGRSTNGDRIIDYRNLRAGKFYVQIGAFGDRTNALRLQKRFIDAGHTTVINDYPGPESTFYRVQVYAGSNLASAKKAEEALLDRGYTDCFIIAR</sequence>
<evidence type="ECO:0000256" key="1">
    <source>
        <dbReference type="ARBA" id="ARBA00022729"/>
    </source>
</evidence>
<dbReference type="InterPro" id="IPR007730">
    <property type="entry name" value="SPOR-like_dom"/>
</dbReference>
<dbReference type="InterPro" id="IPR009009">
    <property type="entry name" value="RlpA-like_DPBB"/>
</dbReference>
<evidence type="ECO:0000313" key="8">
    <source>
        <dbReference type="Proteomes" id="UP000199073"/>
    </source>
</evidence>
<protein>
    <recommendedName>
        <fullName evidence="4">Probable endolytic peptidoglycan transglycosylase RlpA</fullName>
        <ecNumber evidence="4">4.2.2.-</ecNumber>
    </recommendedName>
</protein>
<comment type="function">
    <text evidence="4">Lytic transglycosylase with a strong preference for naked glycan strands that lack stem peptides.</text>
</comment>
<dbReference type="Pfam" id="PF05036">
    <property type="entry name" value="SPOR"/>
    <property type="match status" value="1"/>
</dbReference>
<dbReference type="Gene3D" id="2.40.40.10">
    <property type="entry name" value="RlpA-like domain"/>
    <property type="match status" value="1"/>
</dbReference>
<dbReference type="EMBL" id="FNJI01000029">
    <property type="protein sequence ID" value="SDP61478.1"/>
    <property type="molecule type" value="Genomic_DNA"/>
</dbReference>
<dbReference type="GO" id="GO:0042834">
    <property type="term" value="F:peptidoglycan binding"/>
    <property type="evidence" value="ECO:0007669"/>
    <property type="project" value="InterPro"/>
</dbReference>
<dbReference type="InterPro" id="IPR034718">
    <property type="entry name" value="RlpA"/>
</dbReference>
<evidence type="ECO:0000256" key="2">
    <source>
        <dbReference type="ARBA" id="ARBA00023239"/>
    </source>
</evidence>
<dbReference type="EC" id="4.2.2.-" evidence="4"/>
<keyword evidence="8" id="KW-1185">Reference proteome</keyword>
<dbReference type="CDD" id="cd22268">
    <property type="entry name" value="DPBB_RlpA-like"/>
    <property type="match status" value="1"/>
</dbReference>
<evidence type="ECO:0000313" key="7">
    <source>
        <dbReference type="EMBL" id="SDP61478.1"/>
    </source>
</evidence>
<evidence type="ECO:0000256" key="4">
    <source>
        <dbReference type="HAMAP-Rule" id="MF_02071"/>
    </source>
</evidence>
<dbReference type="InterPro" id="IPR036908">
    <property type="entry name" value="RlpA-like_sf"/>
</dbReference>
<dbReference type="GO" id="GO:0008932">
    <property type="term" value="F:lytic endotransglycosylase activity"/>
    <property type="evidence" value="ECO:0007669"/>
    <property type="project" value="UniProtKB-UniRule"/>
</dbReference>
<reference evidence="7 8" key="1">
    <citation type="submission" date="2016-10" db="EMBL/GenBank/DDBJ databases">
        <authorList>
            <person name="de Groot N.N."/>
        </authorList>
    </citation>
    <scope>NUCLEOTIDE SEQUENCE [LARGE SCALE GENOMIC DNA]</scope>
    <source>
        <strain evidence="7 8">DSM 12130</strain>
    </source>
</reference>
<comment type="similarity">
    <text evidence="4 5">Belongs to the RlpA family.</text>
</comment>
<feature type="domain" description="SPOR" evidence="6">
    <location>
        <begin position="171"/>
        <end position="250"/>
    </location>
</feature>
<dbReference type="HAMAP" id="MF_02071">
    <property type="entry name" value="RlpA"/>
    <property type="match status" value="1"/>
</dbReference>
<feature type="chain" id="PRO_5011801666" description="Probable endolytic peptidoglycan transglycosylase RlpA" evidence="4">
    <location>
        <begin position="32"/>
        <end position="250"/>
    </location>
</feature>
<dbReference type="NCBIfam" id="TIGR00413">
    <property type="entry name" value="rlpA"/>
    <property type="match status" value="1"/>
</dbReference>
<keyword evidence="2 4" id="KW-0456">Lyase</keyword>
<evidence type="ECO:0000256" key="5">
    <source>
        <dbReference type="RuleBase" id="RU003495"/>
    </source>
</evidence>
<dbReference type="GO" id="GO:0071555">
    <property type="term" value="P:cell wall organization"/>
    <property type="evidence" value="ECO:0007669"/>
    <property type="project" value="UniProtKB-KW"/>
</dbReference>
<dbReference type="Gene3D" id="3.30.70.1070">
    <property type="entry name" value="Sporulation related repeat"/>
    <property type="match status" value="1"/>
</dbReference>
<proteinExistence type="inferred from homology"/>
<organism evidence="7 8">
    <name type="scientific">Desulforhopalus singaporensis</name>
    <dbReference type="NCBI Taxonomy" id="91360"/>
    <lineage>
        <taxon>Bacteria</taxon>
        <taxon>Pseudomonadati</taxon>
        <taxon>Thermodesulfobacteriota</taxon>
        <taxon>Desulfobulbia</taxon>
        <taxon>Desulfobulbales</taxon>
        <taxon>Desulfocapsaceae</taxon>
        <taxon>Desulforhopalus</taxon>
    </lineage>
</organism>
<dbReference type="PROSITE" id="PS51724">
    <property type="entry name" value="SPOR"/>
    <property type="match status" value="1"/>
</dbReference>
<dbReference type="AlphaFoldDB" id="A0A1H0U668"/>
<keyword evidence="7" id="KW-0449">Lipoprotein</keyword>
<dbReference type="InterPro" id="IPR036680">
    <property type="entry name" value="SPOR-like_sf"/>
</dbReference>
<dbReference type="Pfam" id="PF03330">
    <property type="entry name" value="DPBB_1"/>
    <property type="match status" value="1"/>
</dbReference>
<keyword evidence="3 4" id="KW-0961">Cell wall biogenesis/degradation</keyword>
<evidence type="ECO:0000259" key="6">
    <source>
        <dbReference type="PROSITE" id="PS51724"/>
    </source>
</evidence>
<feature type="signal peptide" evidence="4">
    <location>
        <begin position="1"/>
        <end position="31"/>
    </location>
</feature>
<dbReference type="Proteomes" id="UP000199073">
    <property type="component" value="Unassembled WGS sequence"/>
</dbReference>
<dbReference type="GO" id="GO:0000270">
    <property type="term" value="P:peptidoglycan metabolic process"/>
    <property type="evidence" value="ECO:0007669"/>
    <property type="project" value="UniProtKB-UniRule"/>
</dbReference>
<accession>A0A1H0U668</accession>
<name>A0A1H0U668_9BACT</name>
<dbReference type="SUPFAM" id="SSF50685">
    <property type="entry name" value="Barwin-like endoglucanases"/>
    <property type="match status" value="1"/>
</dbReference>
<dbReference type="PANTHER" id="PTHR34183">
    <property type="entry name" value="ENDOLYTIC PEPTIDOGLYCAN TRANSGLYCOSYLASE RLPA"/>
    <property type="match status" value="1"/>
</dbReference>
<evidence type="ECO:0000256" key="3">
    <source>
        <dbReference type="ARBA" id="ARBA00023316"/>
    </source>
</evidence>
<dbReference type="SUPFAM" id="SSF110997">
    <property type="entry name" value="Sporulation related repeat"/>
    <property type="match status" value="1"/>
</dbReference>